<evidence type="ECO:0000313" key="4">
    <source>
        <dbReference type="Proteomes" id="UP000694941"/>
    </source>
</evidence>
<dbReference type="Proteomes" id="UP000694941">
    <property type="component" value="Unplaced"/>
</dbReference>
<keyword evidence="2" id="KW-0472">Membrane</keyword>
<dbReference type="InterPro" id="IPR003599">
    <property type="entry name" value="Ig_sub"/>
</dbReference>
<dbReference type="InterPro" id="IPR052615">
    <property type="entry name" value="FGFRL"/>
</dbReference>
<accession>A0ABM1TP63</accession>
<protein>
    <submittedName>
        <fullName evidence="5">Fibroblast growth factor receptor-like 1</fullName>
    </submittedName>
</protein>
<dbReference type="Pfam" id="PF07679">
    <property type="entry name" value="I-set"/>
    <property type="match status" value="2"/>
</dbReference>
<keyword evidence="2" id="KW-0812">Transmembrane</keyword>
<evidence type="ECO:0000313" key="5">
    <source>
        <dbReference type="RefSeq" id="XP_022257669.1"/>
    </source>
</evidence>
<keyword evidence="2" id="KW-1133">Transmembrane helix</keyword>
<feature type="domain" description="Ig-like" evidence="3">
    <location>
        <begin position="203"/>
        <end position="311"/>
    </location>
</feature>
<dbReference type="InterPro" id="IPR007110">
    <property type="entry name" value="Ig-like_dom"/>
</dbReference>
<dbReference type="RefSeq" id="XP_022257669.1">
    <property type="nucleotide sequence ID" value="XM_022401961.1"/>
</dbReference>
<proteinExistence type="predicted"/>
<dbReference type="InterPro" id="IPR036179">
    <property type="entry name" value="Ig-like_dom_sf"/>
</dbReference>
<evidence type="ECO:0000256" key="1">
    <source>
        <dbReference type="SAM" id="MobiDB-lite"/>
    </source>
</evidence>
<feature type="domain" description="Ig-like" evidence="3">
    <location>
        <begin position="105"/>
        <end position="194"/>
    </location>
</feature>
<keyword evidence="4" id="KW-1185">Reference proteome</keyword>
<dbReference type="Gene3D" id="2.60.40.10">
    <property type="entry name" value="Immunoglobulins"/>
    <property type="match status" value="3"/>
</dbReference>
<dbReference type="InterPro" id="IPR003598">
    <property type="entry name" value="Ig_sub2"/>
</dbReference>
<dbReference type="GeneID" id="106473551"/>
<gene>
    <name evidence="5" type="primary">LOC106473551</name>
</gene>
<dbReference type="Pfam" id="PF13927">
    <property type="entry name" value="Ig_3"/>
    <property type="match status" value="1"/>
</dbReference>
<dbReference type="PROSITE" id="PS50835">
    <property type="entry name" value="IG_LIKE"/>
    <property type="match status" value="3"/>
</dbReference>
<dbReference type="PIRSF" id="PIRSF000615">
    <property type="entry name" value="TyrPK_CSF1-R"/>
    <property type="match status" value="1"/>
</dbReference>
<evidence type="ECO:0000259" key="3">
    <source>
        <dbReference type="PROSITE" id="PS50835"/>
    </source>
</evidence>
<dbReference type="InterPro" id="IPR013783">
    <property type="entry name" value="Ig-like_fold"/>
</dbReference>
<dbReference type="CDD" id="cd00096">
    <property type="entry name" value="Ig"/>
    <property type="match status" value="1"/>
</dbReference>
<dbReference type="SUPFAM" id="SSF48726">
    <property type="entry name" value="Immunoglobulin"/>
    <property type="match status" value="3"/>
</dbReference>
<sequence length="423" mass="47704">MAGSDVQLPCPVEGDQNSLFIEWYKNRQPLSILGGDHFRVTNRGFLKIRGAVIDDTGLYVCQAVNGFGGLDVNVTLIVLEDDSFQENEDYSSEVLPIDNEVPGKPKFTKMTTFQNGKIQRSVGSSLRLKCLVPTNEQISWLKDGIFLFEGNLPVGSKRGRWYIQLENLRVIDSGNYTCVVRNNFETVHKSFLLEVIEPIQSKPKLTGEHPKNTSVELGATATFQCHVESKIPPHITWLRLLEESELSSQSNVIKLQGHYFKILNSSVILRRSDGSFISKIQLHDTQESDNGKYFCLGTNAMGYNFRSAFLVVRPQKLPDNRFLHPHHSSGSSFIRSSSLPFPIIITMAIVAIIVLFMVIILIFNCRRRTAERPDGNNVKSPCTSPKLIPKTSVPKNKEDCPTATKVYFSKHERTLRYSQPVLR</sequence>
<dbReference type="PANTHER" id="PTHR19890">
    <property type="entry name" value="FIBROBLAST GROWTH FACTOR RECEPTOR"/>
    <property type="match status" value="1"/>
</dbReference>
<dbReference type="SMART" id="SM00408">
    <property type="entry name" value="IGc2"/>
    <property type="match status" value="3"/>
</dbReference>
<dbReference type="SMART" id="SM00409">
    <property type="entry name" value="IG"/>
    <property type="match status" value="3"/>
</dbReference>
<dbReference type="PANTHER" id="PTHR19890:SF10">
    <property type="entry name" value="FIBROBLAST GROWTH FACTOR RECEPTOR-LIKE 1"/>
    <property type="match status" value="1"/>
</dbReference>
<evidence type="ECO:0000256" key="2">
    <source>
        <dbReference type="SAM" id="Phobius"/>
    </source>
</evidence>
<dbReference type="InterPro" id="IPR013098">
    <property type="entry name" value="Ig_I-set"/>
</dbReference>
<organism evidence="4 5">
    <name type="scientific">Limulus polyphemus</name>
    <name type="common">Atlantic horseshoe crab</name>
    <dbReference type="NCBI Taxonomy" id="6850"/>
    <lineage>
        <taxon>Eukaryota</taxon>
        <taxon>Metazoa</taxon>
        <taxon>Ecdysozoa</taxon>
        <taxon>Arthropoda</taxon>
        <taxon>Chelicerata</taxon>
        <taxon>Merostomata</taxon>
        <taxon>Xiphosura</taxon>
        <taxon>Limulidae</taxon>
        <taxon>Limulus</taxon>
    </lineage>
</organism>
<reference evidence="5" key="1">
    <citation type="submission" date="2025-08" db="UniProtKB">
        <authorList>
            <consortium name="RefSeq"/>
        </authorList>
    </citation>
    <scope>IDENTIFICATION</scope>
    <source>
        <tissue evidence="5">Muscle</tissue>
    </source>
</reference>
<feature type="transmembrane region" description="Helical" evidence="2">
    <location>
        <begin position="339"/>
        <end position="363"/>
    </location>
</feature>
<name>A0ABM1TP63_LIMPO</name>
<feature type="domain" description="Ig-like" evidence="3">
    <location>
        <begin position="1"/>
        <end position="77"/>
    </location>
</feature>
<feature type="region of interest" description="Disordered" evidence="1">
    <location>
        <begin position="371"/>
        <end position="396"/>
    </location>
</feature>